<organism evidence="6 7">
    <name type="scientific">Streptomyces meridianus</name>
    <dbReference type="NCBI Taxonomy" id="2938945"/>
    <lineage>
        <taxon>Bacteria</taxon>
        <taxon>Bacillati</taxon>
        <taxon>Actinomycetota</taxon>
        <taxon>Actinomycetes</taxon>
        <taxon>Kitasatosporales</taxon>
        <taxon>Streptomycetaceae</taxon>
        <taxon>Streptomyces</taxon>
    </lineage>
</organism>
<sequence length="299" mass="32794">MDRDDRTRETVISSVLSSELLGHPPGARVLIVNCDDFGTHPSINTAVIESIEQGIAASCSLMTPCPAAPEAIRLLRRRPGVPFGVHLTLVCETPRLRWGPMAAGEDVPSLLDAAGDLFAPTPAGRAALLRQARLDEIELEFRAQIDTVGNAGLTPTHLDFHCLADGGRDDILDLTVELAAEYGLAVRVWLEPERQAMRQRGLPVIDNDFLDSFSLDLEGKAARYVRLLHKLPAGLSEWAVHPGLGGTDAQAVDDGWPVRRTDYEFLMSPQAHDLLRQEGIVVTDYRTIRDVWTQNTGPR</sequence>
<keyword evidence="2" id="KW-0479">Metal-binding</keyword>
<dbReference type="EMBL" id="JAMQGM010000039">
    <property type="protein sequence ID" value="MCM2579271.1"/>
    <property type="molecule type" value="Genomic_DNA"/>
</dbReference>
<evidence type="ECO:0000256" key="4">
    <source>
        <dbReference type="ARBA" id="ARBA00022842"/>
    </source>
</evidence>
<name>A0ABT0X9R8_9ACTN</name>
<comment type="caution">
    <text evidence="6">The sequence shown here is derived from an EMBL/GenBank/DDBJ whole genome shotgun (WGS) entry which is preliminary data.</text>
</comment>
<evidence type="ECO:0000256" key="2">
    <source>
        <dbReference type="ARBA" id="ARBA00022723"/>
    </source>
</evidence>
<dbReference type="PANTHER" id="PTHR31609">
    <property type="entry name" value="YDJC DEACETYLASE FAMILY MEMBER"/>
    <property type="match status" value="1"/>
</dbReference>
<dbReference type="Gene3D" id="3.20.20.370">
    <property type="entry name" value="Glycoside hydrolase/deacetylase"/>
    <property type="match status" value="1"/>
</dbReference>
<keyword evidence="4" id="KW-0460">Magnesium</keyword>
<dbReference type="SUPFAM" id="SSF88713">
    <property type="entry name" value="Glycoside hydrolase/deacetylase"/>
    <property type="match status" value="1"/>
</dbReference>
<proteinExistence type="predicted"/>
<keyword evidence="5" id="KW-0119">Carbohydrate metabolism</keyword>
<dbReference type="Proteomes" id="UP001167160">
    <property type="component" value="Unassembled WGS sequence"/>
</dbReference>
<comment type="cofactor">
    <cofactor evidence="1">
        <name>Mg(2+)</name>
        <dbReference type="ChEBI" id="CHEBI:18420"/>
    </cofactor>
</comment>
<dbReference type="InterPro" id="IPR006879">
    <property type="entry name" value="YdjC-like"/>
</dbReference>
<evidence type="ECO:0000256" key="1">
    <source>
        <dbReference type="ARBA" id="ARBA00001946"/>
    </source>
</evidence>
<keyword evidence="7" id="KW-1185">Reference proteome</keyword>
<accession>A0ABT0X9R8</accession>
<protein>
    <submittedName>
        <fullName evidence="6">Polysaccharide deacetylase family protein</fullName>
    </submittedName>
</protein>
<evidence type="ECO:0000313" key="7">
    <source>
        <dbReference type="Proteomes" id="UP001167160"/>
    </source>
</evidence>
<dbReference type="RefSeq" id="WP_251416902.1">
    <property type="nucleotide sequence ID" value="NZ_JAMQGM010000039.1"/>
</dbReference>
<dbReference type="InterPro" id="IPR011330">
    <property type="entry name" value="Glyco_hydro/deAcase_b/a-brl"/>
</dbReference>
<evidence type="ECO:0000313" key="6">
    <source>
        <dbReference type="EMBL" id="MCM2579271.1"/>
    </source>
</evidence>
<evidence type="ECO:0000256" key="5">
    <source>
        <dbReference type="ARBA" id="ARBA00023277"/>
    </source>
</evidence>
<gene>
    <name evidence="6" type="ORF">M1E25_18265</name>
</gene>
<dbReference type="PANTHER" id="PTHR31609:SF1">
    <property type="entry name" value="CARBOHYDRATE DEACETYLASE"/>
    <property type="match status" value="1"/>
</dbReference>
<dbReference type="CDD" id="cd10802">
    <property type="entry name" value="YdjC_TTHB029_like"/>
    <property type="match status" value="1"/>
</dbReference>
<dbReference type="Pfam" id="PF04794">
    <property type="entry name" value="YdjC"/>
    <property type="match status" value="1"/>
</dbReference>
<keyword evidence="3" id="KW-0378">Hydrolase</keyword>
<evidence type="ECO:0000256" key="3">
    <source>
        <dbReference type="ARBA" id="ARBA00022801"/>
    </source>
</evidence>
<reference evidence="6" key="1">
    <citation type="journal article" date="2023" name="Int. J. Syst. Evol. Microbiol.">
        <title>Streptomyces meridianus sp. nov. isolated from brackish water of the Tagus estuary in Alcochete, Portugal.</title>
        <authorList>
            <person name="Santos J.D.N."/>
            <person name="Klimek D."/>
            <person name="Calusinska M."/>
            <person name="Lobo Da Cunha A."/>
            <person name="Catita J."/>
            <person name="Goncalves H."/>
            <person name="Gonzalez I."/>
            <person name="Reyes F."/>
            <person name="Lage O.M."/>
        </authorList>
    </citation>
    <scope>NUCLEOTIDE SEQUENCE</scope>
    <source>
        <strain evidence="6">MTZ3.1</strain>
    </source>
</reference>